<protein>
    <submittedName>
        <fullName evidence="4">Ph-response sensor protein</fullName>
    </submittedName>
</protein>
<dbReference type="EMBL" id="AP024444">
    <property type="protein sequence ID" value="BCS20808.1"/>
    <property type="molecule type" value="Genomic_DNA"/>
</dbReference>
<dbReference type="GO" id="GO:0070086">
    <property type="term" value="P:ubiquitin-dependent endocytosis"/>
    <property type="evidence" value="ECO:0007669"/>
    <property type="project" value="TreeGrafter"/>
</dbReference>
<accession>A0A7R7XH00</accession>
<evidence type="ECO:0000259" key="3">
    <source>
        <dbReference type="SMART" id="SM01017"/>
    </source>
</evidence>
<feature type="compositionally biased region" description="Polar residues" evidence="2">
    <location>
        <begin position="269"/>
        <end position="295"/>
    </location>
</feature>
<dbReference type="InterPro" id="IPR011021">
    <property type="entry name" value="Arrestin-like_N"/>
</dbReference>
<keyword evidence="5" id="KW-1185">Reference proteome</keyword>
<evidence type="ECO:0000313" key="4">
    <source>
        <dbReference type="EMBL" id="BCS20808.1"/>
    </source>
</evidence>
<organism evidence="4 5">
    <name type="scientific">Aspergillus puulaauensis</name>
    <dbReference type="NCBI Taxonomy" id="1220207"/>
    <lineage>
        <taxon>Eukaryota</taxon>
        <taxon>Fungi</taxon>
        <taxon>Dikarya</taxon>
        <taxon>Ascomycota</taxon>
        <taxon>Pezizomycotina</taxon>
        <taxon>Eurotiomycetes</taxon>
        <taxon>Eurotiomycetidae</taxon>
        <taxon>Eurotiales</taxon>
        <taxon>Aspergillaceae</taxon>
        <taxon>Aspergillus</taxon>
    </lineage>
</organism>
<dbReference type="PANTHER" id="PTHR11188">
    <property type="entry name" value="ARRESTIN DOMAIN CONTAINING PROTEIN"/>
    <property type="match status" value="1"/>
</dbReference>
<feature type="region of interest" description="Disordered" evidence="2">
    <location>
        <begin position="519"/>
        <end position="544"/>
    </location>
</feature>
<dbReference type="KEGG" id="apuu:APUU_21240A"/>
<comment type="similarity">
    <text evidence="1">Belongs to the arrestin family. PalF/RIM8 subfamily.</text>
</comment>
<dbReference type="SMART" id="SM01017">
    <property type="entry name" value="Arrestin_C"/>
    <property type="match status" value="1"/>
</dbReference>
<name>A0A7R7XH00_9EURO</name>
<dbReference type="Pfam" id="PF02752">
    <property type="entry name" value="Arrestin_C"/>
    <property type="match status" value="1"/>
</dbReference>
<dbReference type="AlphaFoldDB" id="A0A7R7XH00"/>
<evidence type="ECO:0000313" key="5">
    <source>
        <dbReference type="Proteomes" id="UP000654913"/>
    </source>
</evidence>
<dbReference type="GO" id="GO:0031625">
    <property type="term" value="F:ubiquitin protein ligase binding"/>
    <property type="evidence" value="ECO:0007669"/>
    <property type="project" value="TreeGrafter"/>
</dbReference>
<feature type="compositionally biased region" description="Basic and acidic residues" evidence="2">
    <location>
        <begin position="616"/>
        <end position="625"/>
    </location>
</feature>
<dbReference type="Gene3D" id="2.60.40.640">
    <property type="match status" value="2"/>
</dbReference>
<dbReference type="PANTHER" id="PTHR11188:SF161">
    <property type="entry name" value="PH-RESPONSE REGULATOR PROTEIN PALF_RIM8"/>
    <property type="match status" value="1"/>
</dbReference>
<dbReference type="InterPro" id="IPR014752">
    <property type="entry name" value="Arrestin-like_C"/>
</dbReference>
<dbReference type="GO" id="GO:0005886">
    <property type="term" value="C:plasma membrane"/>
    <property type="evidence" value="ECO:0007669"/>
    <property type="project" value="TreeGrafter"/>
</dbReference>
<dbReference type="RefSeq" id="XP_041553002.1">
    <property type="nucleotide sequence ID" value="XM_041699970.1"/>
</dbReference>
<feature type="domain" description="Arrestin C-terminal-like" evidence="3">
    <location>
        <begin position="297"/>
        <end position="454"/>
    </location>
</feature>
<dbReference type="InterPro" id="IPR011022">
    <property type="entry name" value="Arrestin_C-like"/>
</dbReference>
<proteinExistence type="inferred from homology"/>
<dbReference type="InterPro" id="IPR014756">
    <property type="entry name" value="Ig_E-set"/>
</dbReference>
<feature type="region of interest" description="Disordered" evidence="2">
    <location>
        <begin position="557"/>
        <end position="770"/>
    </location>
</feature>
<dbReference type="GeneID" id="64970813"/>
<feature type="compositionally biased region" description="Polar residues" evidence="2">
    <location>
        <begin position="685"/>
        <end position="698"/>
    </location>
</feature>
<dbReference type="Proteomes" id="UP000654913">
    <property type="component" value="Chromosome 2"/>
</dbReference>
<feature type="compositionally biased region" description="Low complexity" evidence="2">
    <location>
        <begin position="252"/>
        <end position="268"/>
    </location>
</feature>
<feature type="compositionally biased region" description="Polar residues" evidence="2">
    <location>
        <begin position="530"/>
        <end position="544"/>
    </location>
</feature>
<dbReference type="InterPro" id="IPR050357">
    <property type="entry name" value="Arrestin_domain-protein"/>
</dbReference>
<dbReference type="SUPFAM" id="SSF81296">
    <property type="entry name" value="E set domains"/>
    <property type="match status" value="1"/>
</dbReference>
<reference evidence="4" key="2">
    <citation type="submission" date="2021-02" db="EMBL/GenBank/DDBJ databases">
        <title>Aspergillus puulaauensis MK2 genome sequence.</title>
        <authorList>
            <person name="Futagami T."/>
            <person name="Mori K."/>
            <person name="Kadooka C."/>
            <person name="Tanaka T."/>
        </authorList>
    </citation>
    <scope>NUCLEOTIDE SEQUENCE</scope>
    <source>
        <strain evidence="4">MK2</strain>
    </source>
</reference>
<evidence type="ECO:0000256" key="1">
    <source>
        <dbReference type="ARBA" id="ARBA00037950"/>
    </source>
</evidence>
<feature type="compositionally biased region" description="Basic and acidic residues" evidence="2">
    <location>
        <begin position="707"/>
        <end position="718"/>
    </location>
</feature>
<feature type="compositionally biased region" description="Basic and acidic residues" evidence="2">
    <location>
        <begin position="729"/>
        <end position="738"/>
    </location>
</feature>
<evidence type="ECO:0000256" key="2">
    <source>
        <dbReference type="SAM" id="MobiDB-lite"/>
    </source>
</evidence>
<dbReference type="GO" id="GO:0005829">
    <property type="term" value="C:cytosol"/>
    <property type="evidence" value="ECO:0007669"/>
    <property type="project" value="TreeGrafter"/>
</dbReference>
<dbReference type="GO" id="GO:0030674">
    <property type="term" value="F:protein-macromolecule adaptor activity"/>
    <property type="evidence" value="ECO:0007669"/>
    <property type="project" value="TreeGrafter"/>
</dbReference>
<gene>
    <name evidence="4" type="primary">RIM8</name>
    <name evidence="4" type="ORF">APUU_21240A</name>
</gene>
<sequence length="770" mass="82737">MSVNPVPTQSSSPLGRGRSSFLSKFRSQLGQRNRGVTDYYIEPDDPWRSYFPGDVIKGTVVLTVVRPVRITHLVVSLLGIVKVFKNNVPAGEAAPDIGPLGPGRGRRGAEYLGNGVATLFEDEVVLCGEGRLKEGIYKFRFEMSFPPYALPSSISFERGTISYMLTSTLTKPTTINPTITCRRRVNLLESIDIAGFPPPKARVVTLEPVSKRSKSKAKTKPPGSDAPEPGSLEPSLTGGTAASEHRPPLSPAPSNVSSSSRLSSSSQSFQIVTDPGSTASSGVRNSEARSVTPSVSDKKIITAKAEVLRAGVLPGDTLPIKITINHSKQVRSAHGIIITLYRQGRIDLHPAIPVGSTTEGKKPVYEDYYPRSRTGLGGLTIGTSRASSVFRKDLTQTFAPLIVDPSNLTAEIKTSIRIPEDAFPTITRTPGSMINFRYYVEVVVDLRGKLTSPERFLPRFNLVSSGGNFSSNGKIVNPTDPSGSAITANWGGNILDTDQIRREKGVVAVAFEVVIGTRDTKRRKSEARRTSSTAEGSDIQQPTENPAAIATEGESWAPDYQDNIPGADSEYPMPDLVGYGQDHIQWSDYPDQPPVDNNNPVCGGALPSPPSDEPMDEKARLRRAEQTLLPSQPPGEPEAGPSSAADTAMPTAPVIPEEDNLDDYHHVPSPGENGMNGMFPALSAESVQTVVAGSSSTPVLGPSQPPGEDKQEMERQRLLMEASAPGDPDAPRTERADDGPSAPIFHDDEDDQHLVGGVANGDELLPRYQR</sequence>
<dbReference type="OrthoDB" id="7785529at2759"/>
<reference evidence="4" key="1">
    <citation type="submission" date="2021-01" db="EMBL/GenBank/DDBJ databases">
        <authorList>
            <consortium name="Aspergillus puulaauensis MK2 genome sequencing consortium"/>
            <person name="Kazuki M."/>
            <person name="Futagami T."/>
        </authorList>
    </citation>
    <scope>NUCLEOTIDE SEQUENCE</scope>
    <source>
        <strain evidence="4">MK2</strain>
    </source>
</reference>
<dbReference type="Pfam" id="PF00339">
    <property type="entry name" value="Arrestin_N"/>
    <property type="match status" value="1"/>
</dbReference>
<feature type="region of interest" description="Disordered" evidence="2">
    <location>
        <begin position="204"/>
        <end position="296"/>
    </location>
</feature>